<dbReference type="AlphaFoldDB" id="A0A2U8WIJ4"/>
<dbReference type="KEGG" id="mtea:DK419_02565"/>
<sequence length="101" mass="10829">MPASSASSACCTATASATVLRITDTAAPARAAARARTAIYPRMGDQWRGPDRDLLAPPAGLDLRRSRLGARERRVGRLEGERETRRLLAEEGRARRAAEGG</sequence>
<protein>
    <submittedName>
        <fullName evidence="1">Uncharacterized protein</fullName>
    </submittedName>
</protein>
<dbReference type="Proteomes" id="UP000245444">
    <property type="component" value="Chromosome"/>
</dbReference>
<evidence type="ECO:0000313" key="1">
    <source>
        <dbReference type="EMBL" id="AWN45341.1"/>
    </source>
</evidence>
<proteinExistence type="predicted"/>
<evidence type="ECO:0000313" key="2">
    <source>
        <dbReference type="Proteomes" id="UP000245444"/>
    </source>
</evidence>
<accession>A0A2U8WIJ4</accession>
<name>A0A2U8WIJ4_9HYPH</name>
<organism evidence="1 2">
    <name type="scientific">Methylobacterium terrae</name>
    <dbReference type="NCBI Taxonomy" id="2202827"/>
    <lineage>
        <taxon>Bacteria</taxon>
        <taxon>Pseudomonadati</taxon>
        <taxon>Pseudomonadota</taxon>
        <taxon>Alphaproteobacteria</taxon>
        <taxon>Hyphomicrobiales</taxon>
        <taxon>Methylobacteriaceae</taxon>
        <taxon>Methylobacterium</taxon>
    </lineage>
</organism>
<dbReference type="EMBL" id="CP029553">
    <property type="protein sequence ID" value="AWN45341.1"/>
    <property type="molecule type" value="Genomic_DNA"/>
</dbReference>
<gene>
    <name evidence="1" type="ORF">DK419_02565</name>
</gene>
<keyword evidence="2" id="KW-1185">Reference proteome</keyword>
<reference evidence="1 2" key="1">
    <citation type="submission" date="2018-05" db="EMBL/GenBank/DDBJ databases">
        <title>Complete Genome Sequence of Methylobacterium sp. 17Sr1-28.</title>
        <authorList>
            <person name="Srinivasan S."/>
        </authorList>
    </citation>
    <scope>NUCLEOTIDE SEQUENCE [LARGE SCALE GENOMIC DNA]</scope>
    <source>
        <strain evidence="1 2">17Sr1-28</strain>
    </source>
</reference>